<dbReference type="RefSeq" id="WP_188576175.1">
    <property type="nucleotide sequence ID" value="NZ_BMCT01000001.1"/>
</dbReference>
<feature type="signal peptide" evidence="2">
    <location>
        <begin position="1"/>
        <end position="31"/>
    </location>
</feature>
<protein>
    <recommendedName>
        <fullName evidence="5">DUF992 domain-containing protein</fullName>
    </recommendedName>
</protein>
<organism evidence="3 4">
    <name type="scientific">Azorhizobium oxalatiphilum</name>
    <dbReference type="NCBI Taxonomy" id="980631"/>
    <lineage>
        <taxon>Bacteria</taxon>
        <taxon>Pseudomonadati</taxon>
        <taxon>Pseudomonadota</taxon>
        <taxon>Alphaproteobacteria</taxon>
        <taxon>Hyphomicrobiales</taxon>
        <taxon>Xanthobacteraceae</taxon>
        <taxon>Azorhizobium</taxon>
    </lineage>
</organism>
<dbReference type="InterPro" id="IPR009333">
    <property type="entry name" value="DUF992"/>
</dbReference>
<dbReference type="Pfam" id="PF06186">
    <property type="entry name" value="DUF992"/>
    <property type="match status" value="1"/>
</dbReference>
<evidence type="ECO:0000256" key="1">
    <source>
        <dbReference type="SAM" id="MobiDB-lite"/>
    </source>
</evidence>
<feature type="compositionally biased region" description="Low complexity" evidence="1">
    <location>
        <begin position="44"/>
        <end position="82"/>
    </location>
</feature>
<feature type="chain" id="PRO_5037758320" description="DUF992 domain-containing protein" evidence="2">
    <location>
        <begin position="32"/>
        <end position="247"/>
    </location>
</feature>
<sequence length="247" mass="24679">MDGLSEVRRKPHFLPLCIAATLLLTAGPVAAQDQSGRKSWVIDPAPGSTAPGTSPSATSPAAPQAPAATQAPTAQAPTAQAPAPLPTPPAIAPAPSSTLEEPSARVQAGLLECRGAMATAYGLGSTRDVTCEYRPAVGQNQYYAGTLNRAGLDFGISDQASMIWMVLATSANLGPSALAGEYVGFSSGAAIGPGFSANVLVAKDATTGIALQPLSVSSDSGLSISFAAASLTLKSVPAPKSAPSPKR</sequence>
<dbReference type="EMBL" id="BMCT01000001">
    <property type="protein sequence ID" value="GGF53666.1"/>
    <property type="molecule type" value="Genomic_DNA"/>
</dbReference>
<reference evidence="3" key="1">
    <citation type="journal article" date="2014" name="Int. J. Syst. Evol. Microbiol.">
        <title>Complete genome sequence of Corynebacterium casei LMG S-19264T (=DSM 44701T), isolated from a smear-ripened cheese.</title>
        <authorList>
            <consortium name="US DOE Joint Genome Institute (JGI-PGF)"/>
            <person name="Walter F."/>
            <person name="Albersmeier A."/>
            <person name="Kalinowski J."/>
            <person name="Ruckert C."/>
        </authorList>
    </citation>
    <scope>NUCLEOTIDE SEQUENCE</scope>
    <source>
        <strain evidence="3">CCM 7897</strain>
    </source>
</reference>
<dbReference type="Proteomes" id="UP000606044">
    <property type="component" value="Unassembled WGS sequence"/>
</dbReference>
<evidence type="ECO:0000313" key="4">
    <source>
        <dbReference type="Proteomes" id="UP000606044"/>
    </source>
</evidence>
<reference evidence="3" key="2">
    <citation type="submission" date="2020-09" db="EMBL/GenBank/DDBJ databases">
        <authorList>
            <person name="Sun Q."/>
            <person name="Sedlacek I."/>
        </authorList>
    </citation>
    <scope>NUCLEOTIDE SEQUENCE</scope>
    <source>
        <strain evidence="3">CCM 7897</strain>
    </source>
</reference>
<evidence type="ECO:0008006" key="5">
    <source>
        <dbReference type="Google" id="ProtNLM"/>
    </source>
</evidence>
<keyword evidence="4" id="KW-1185">Reference proteome</keyword>
<gene>
    <name evidence="3" type="ORF">GCM10007301_11410</name>
</gene>
<proteinExistence type="predicted"/>
<keyword evidence="2" id="KW-0732">Signal</keyword>
<evidence type="ECO:0000256" key="2">
    <source>
        <dbReference type="SAM" id="SignalP"/>
    </source>
</evidence>
<feature type="region of interest" description="Disordered" evidence="1">
    <location>
        <begin position="35"/>
        <end position="103"/>
    </location>
</feature>
<accession>A0A917F5B0</accession>
<dbReference type="AlphaFoldDB" id="A0A917F5B0"/>
<comment type="caution">
    <text evidence="3">The sequence shown here is derived from an EMBL/GenBank/DDBJ whole genome shotgun (WGS) entry which is preliminary data.</text>
</comment>
<name>A0A917F5B0_9HYPH</name>
<feature type="compositionally biased region" description="Pro residues" evidence="1">
    <location>
        <begin position="83"/>
        <end position="92"/>
    </location>
</feature>
<evidence type="ECO:0000313" key="3">
    <source>
        <dbReference type="EMBL" id="GGF53666.1"/>
    </source>
</evidence>